<gene>
    <name evidence="1" type="ORF">J2S03_000663</name>
</gene>
<proteinExistence type="predicted"/>
<name>A0ABT9XGG8_9BACL</name>
<evidence type="ECO:0000313" key="1">
    <source>
        <dbReference type="EMBL" id="MDQ0188851.1"/>
    </source>
</evidence>
<keyword evidence="2" id="KW-1185">Reference proteome</keyword>
<dbReference type="Proteomes" id="UP001232973">
    <property type="component" value="Unassembled WGS sequence"/>
</dbReference>
<comment type="caution">
    <text evidence="1">The sequence shown here is derived from an EMBL/GenBank/DDBJ whole genome shotgun (WGS) entry which is preliminary data.</text>
</comment>
<evidence type="ECO:0000313" key="2">
    <source>
        <dbReference type="Proteomes" id="UP001232973"/>
    </source>
</evidence>
<reference evidence="1 2" key="1">
    <citation type="submission" date="2023-07" db="EMBL/GenBank/DDBJ databases">
        <title>Genomic Encyclopedia of Type Strains, Phase IV (KMG-IV): sequencing the most valuable type-strain genomes for metagenomic binning, comparative biology and taxonomic classification.</title>
        <authorList>
            <person name="Goeker M."/>
        </authorList>
    </citation>
    <scope>NUCLEOTIDE SEQUENCE [LARGE SCALE GENOMIC DNA]</scope>
    <source>
        <strain evidence="1 2">DSM 4006</strain>
    </source>
</reference>
<protein>
    <submittedName>
        <fullName evidence="1">Uncharacterized protein</fullName>
    </submittedName>
</protein>
<sequence length="87" mass="10034">MYGEVTVEVSRLPEAAGWAVEHEMESTTLSEEIRQALREVQARRIVWGMAEPRFEDAAWYAFVAARERLNALLLEARERVQMQTEPA</sequence>
<accession>A0ABT9XGG8</accession>
<dbReference type="RefSeq" id="WP_274455179.1">
    <property type="nucleotide sequence ID" value="NZ_CP067097.1"/>
</dbReference>
<dbReference type="EMBL" id="JAUSTP010000002">
    <property type="protein sequence ID" value="MDQ0188851.1"/>
    <property type="molecule type" value="Genomic_DNA"/>
</dbReference>
<organism evidence="1 2">
    <name type="scientific">Alicyclobacillus cycloheptanicus</name>
    <dbReference type="NCBI Taxonomy" id="1457"/>
    <lineage>
        <taxon>Bacteria</taxon>
        <taxon>Bacillati</taxon>
        <taxon>Bacillota</taxon>
        <taxon>Bacilli</taxon>
        <taxon>Bacillales</taxon>
        <taxon>Alicyclobacillaceae</taxon>
        <taxon>Alicyclobacillus</taxon>
    </lineage>
</organism>